<evidence type="ECO:0000313" key="1">
    <source>
        <dbReference type="EMBL" id="GFS20494.1"/>
    </source>
</evidence>
<gene>
    <name evidence="1" type="ORF">ElyMa_003314500</name>
</gene>
<reference evidence="1 2" key="1">
    <citation type="journal article" date="2021" name="Elife">
        <title>Chloroplast acquisition without the gene transfer in kleptoplastic sea slugs, Plakobranchus ocellatus.</title>
        <authorList>
            <person name="Maeda T."/>
            <person name="Takahashi S."/>
            <person name="Yoshida T."/>
            <person name="Shimamura S."/>
            <person name="Takaki Y."/>
            <person name="Nagai Y."/>
            <person name="Toyoda A."/>
            <person name="Suzuki Y."/>
            <person name="Arimoto A."/>
            <person name="Ishii H."/>
            <person name="Satoh N."/>
            <person name="Nishiyama T."/>
            <person name="Hasebe M."/>
            <person name="Maruyama T."/>
            <person name="Minagawa J."/>
            <person name="Obokata J."/>
            <person name="Shigenobu S."/>
        </authorList>
    </citation>
    <scope>NUCLEOTIDE SEQUENCE [LARGE SCALE GENOMIC DNA]</scope>
</reference>
<keyword evidence="2" id="KW-1185">Reference proteome</keyword>
<protein>
    <recommendedName>
        <fullName evidence="3">SEC7 domain-containing protein</fullName>
    </recommendedName>
</protein>
<dbReference type="AlphaFoldDB" id="A0AAV4JCV8"/>
<sequence>MVEGNITVSFDEKLAMSYIAGYIAFKHNELAGNPSSNTPDIRIYLEEISRGGLSYPSDKLFTLTSLAYHFMKQSKEPLCRNRLIKVLADFPQMFQLDIAVSQQALQRLVNIFMKRYCTNLMKMRTVLLSVG</sequence>
<comment type="caution">
    <text evidence="1">The sequence shown here is derived from an EMBL/GenBank/DDBJ whole genome shotgun (WGS) entry which is preliminary data.</text>
</comment>
<accession>A0AAV4JCV8</accession>
<dbReference type="Proteomes" id="UP000762676">
    <property type="component" value="Unassembled WGS sequence"/>
</dbReference>
<evidence type="ECO:0000313" key="2">
    <source>
        <dbReference type="Proteomes" id="UP000762676"/>
    </source>
</evidence>
<proteinExistence type="predicted"/>
<dbReference type="EMBL" id="BMAT01006822">
    <property type="protein sequence ID" value="GFS20494.1"/>
    <property type="molecule type" value="Genomic_DNA"/>
</dbReference>
<evidence type="ECO:0008006" key="3">
    <source>
        <dbReference type="Google" id="ProtNLM"/>
    </source>
</evidence>
<name>A0AAV4JCV8_9GAST</name>
<organism evidence="1 2">
    <name type="scientific">Elysia marginata</name>
    <dbReference type="NCBI Taxonomy" id="1093978"/>
    <lineage>
        <taxon>Eukaryota</taxon>
        <taxon>Metazoa</taxon>
        <taxon>Spiralia</taxon>
        <taxon>Lophotrochozoa</taxon>
        <taxon>Mollusca</taxon>
        <taxon>Gastropoda</taxon>
        <taxon>Heterobranchia</taxon>
        <taxon>Euthyneura</taxon>
        <taxon>Panpulmonata</taxon>
        <taxon>Sacoglossa</taxon>
        <taxon>Placobranchoidea</taxon>
        <taxon>Plakobranchidae</taxon>
        <taxon>Elysia</taxon>
    </lineage>
</organism>